<proteinExistence type="predicted"/>
<protein>
    <submittedName>
        <fullName evidence="2">Uncharacterized protein</fullName>
    </submittedName>
</protein>
<name>K1X6H3_MARBU</name>
<organism evidence="2 3">
    <name type="scientific">Marssonina brunnea f. sp. multigermtubi (strain MB_m1)</name>
    <name type="common">Marssonina leaf spot fungus</name>
    <dbReference type="NCBI Taxonomy" id="1072389"/>
    <lineage>
        <taxon>Eukaryota</taxon>
        <taxon>Fungi</taxon>
        <taxon>Dikarya</taxon>
        <taxon>Ascomycota</taxon>
        <taxon>Pezizomycotina</taxon>
        <taxon>Leotiomycetes</taxon>
        <taxon>Helotiales</taxon>
        <taxon>Drepanopezizaceae</taxon>
        <taxon>Drepanopeziza</taxon>
    </lineage>
</organism>
<reference evidence="2 3" key="1">
    <citation type="journal article" date="2012" name="BMC Genomics">
        <title>Sequencing the genome of Marssonina brunnea reveals fungus-poplar co-evolution.</title>
        <authorList>
            <person name="Zhu S."/>
            <person name="Cao Y.-Z."/>
            <person name="Jiang C."/>
            <person name="Tan B.-Y."/>
            <person name="Wang Z."/>
            <person name="Feng S."/>
            <person name="Zhang L."/>
            <person name="Su X.-H."/>
            <person name="Brejova B."/>
            <person name="Vinar T."/>
            <person name="Xu M."/>
            <person name="Wang M.-X."/>
            <person name="Zhang S.-G."/>
            <person name="Huang M.-R."/>
            <person name="Wu R."/>
            <person name="Zhou Y."/>
        </authorList>
    </citation>
    <scope>NUCLEOTIDE SEQUENCE [LARGE SCALE GENOMIC DNA]</scope>
    <source>
        <strain evidence="2 3">MB_m1</strain>
    </source>
</reference>
<feature type="chain" id="PRO_5003855188" evidence="1">
    <location>
        <begin position="19"/>
        <end position="154"/>
    </location>
</feature>
<dbReference type="Proteomes" id="UP000006753">
    <property type="component" value="Unassembled WGS sequence"/>
</dbReference>
<dbReference type="SUPFAM" id="SSF54427">
    <property type="entry name" value="NTF2-like"/>
    <property type="match status" value="1"/>
</dbReference>
<evidence type="ECO:0000313" key="2">
    <source>
        <dbReference type="EMBL" id="EKD20707.1"/>
    </source>
</evidence>
<dbReference type="OrthoDB" id="2820488at2759"/>
<evidence type="ECO:0000313" key="3">
    <source>
        <dbReference type="Proteomes" id="UP000006753"/>
    </source>
</evidence>
<dbReference type="AlphaFoldDB" id="K1X6H3"/>
<gene>
    <name evidence="2" type="ORF">MBM_01389</name>
</gene>
<dbReference type="InterPro" id="IPR032710">
    <property type="entry name" value="NTF2-like_dom_sf"/>
</dbReference>
<keyword evidence="1" id="KW-0732">Signal</keyword>
<dbReference type="InParanoid" id="K1X6H3"/>
<dbReference type="KEGG" id="mbe:MBM_01389"/>
<dbReference type="OMA" id="PAPCVRN"/>
<feature type="signal peptide" evidence="1">
    <location>
        <begin position="1"/>
        <end position="18"/>
    </location>
</feature>
<keyword evidence="3" id="KW-1185">Reference proteome</keyword>
<evidence type="ECO:0000256" key="1">
    <source>
        <dbReference type="SAM" id="SignalP"/>
    </source>
</evidence>
<dbReference type="EMBL" id="JH921429">
    <property type="protein sequence ID" value="EKD20707.1"/>
    <property type="molecule type" value="Genomic_DNA"/>
</dbReference>
<sequence length="154" mass="17097">MHASFLLSALVAPLAVLAAPAENAAAVHARQEELVKPPPCTSIPGITPEETELRHNDFAQAFIFDLDIVKAFTFIREDYINHNPMAQNGSDSAWSILSPGWANQTQPTVLGTLWRSPQGWLNYIGDFGTIVDRFRWQEGCIAEHWDAGEQMPPQ</sequence>
<accession>K1X6H3</accession>
<dbReference type="eggNOG" id="ENOG502SPJZ">
    <property type="taxonomic scope" value="Eukaryota"/>
</dbReference>
<dbReference type="HOGENOM" id="CLU_100997_3_2_1"/>